<dbReference type="AlphaFoldDB" id="A0AAC9LIZ1"/>
<dbReference type="InterPro" id="IPR007235">
    <property type="entry name" value="Glyco_trans_28_C"/>
</dbReference>
<feature type="domain" description="Glycosyl transferase family 28 C-terminal" evidence="1">
    <location>
        <begin position="218"/>
        <end position="327"/>
    </location>
</feature>
<dbReference type="SUPFAM" id="SSF53756">
    <property type="entry name" value="UDP-Glycosyltransferase/glycogen phosphorylase"/>
    <property type="match status" value="1"/>
</dbReference>
<organism evidence="2 3">
    <name type="scientific">Lacinutrix venerupis</name>
    <dbReference type="NCBI Taxonomy" id="1486034"/>
    <lineage>
        <taxon>Bacteria</taxon>
        <taxon>Pseudomonadati</taxon>
        <taxon>Bacteroidota</taxon>
        <taxon>Flavobacteriia</taxon>
        <taxon>Flavobacteriales</taxon>
        <taxon>Flavobacteriaceae</taxon>
        <taxon>Lacinutrix</taxon>
    </lineage>
</organism>
<gene>
    <name evidence="2" type="ORF">BWR22_02735</name>
</gene>
<evidence type="ECO:0000259" key="1">
    <source>
        <dbReference type="Pfam" id="PF04101"/>
    </source>
</evidence>
<dbReference type="GO" id="GO:0016758">
    <property type="term" value="F:hexosyltransferase activity"/>
    <property type="evidence" value="ECO:0007669"/>
    <property type="project" value="InterPro"/>
</dbReference>
<accession>A0AAC9LIZ1</accession>
<dbReference type="RefSeq" id="WP_076731907.1">
    <property type="nucleotide sequence ID" value="NZ_CP019352.1"/>
</dbReference>
<dbReference type="Pfam" id="PF04101">
    <property type="entry name" value="Glyco_tran_28_C"/>
    <property type="match status" value="1"/>
</dbReference>
<name>A0AAC9LIZ1_9FLAO</name>
<reference evidence="2 3" key="1">
    <citation type="submission" date="2017-01" db="EMBL/GenBank/DDBJ databases">
        <title>Complete genome of Lacinutrix venerupis DOK2-8 isolated from seawater in Dokdo.</title>
        <authorList>
            <person name="Chi W.-J."/>
            <person name="Kim J.H."/>
        </authorList>
    </citation>
    <scope>NUCLEOTIDE SEQUENCE [LARGE SCALE GENOMIC DNA]</scope>
    <source>
        <strain evidence="2 3">DOK2-8</strain>
    </source>
</reference>
<dbReference type="KEGG" id="lvn:BWR22_02735"/>
<dbReference type="EMBL" id="CP019352">
    <property type="protein sequence ID" value="APX99268.1"/>
    <property type="molecule type" value="Genomic_DNA"/>
</dbReference>
<evidence type="ECO:0000313" key="3">
    <source>
        <dbReference type="Proteomes" id="UP000187506"/>
    </source>
</evidence>
<dbReference type="Gene3D" id="3.40.50.2000">
    <property type="entry name" value="Glycogen Phosphorylase B"/>
    <property type="match status" value="1"/>
</dbReference>
<dbReference type="Proteomes" id="UP000187506">
    <property type="component" value="Chromosome"/>
</dbReference>
<proteinExistence type="predicted"/>
<keyword evidence="3" id="KW-1185">Reference proteome</keyword>
<sequence>MKKKILVAPLNWGIGHATRCIPIIHWLLDCHFEPIIASDGDALQLLKKEFKDLTFETLPSYNIEYSKKRKDLKWKLIAQTPKMLKAKKAEKKITDILVDKYNLSGIISDNRLGVRSAKIPSVFITHQLNVLSGNTSKISTKIHEIIMNKFDAIWVPDFKDEPSLSGKLGHLTNKNNLKVNYLGPLSRLNKIKTEVLYDVMVLLSGPEPQRSILEKKLIEDLTNFTGKILFVKGKIKGKQTCTQIKQFTIYNYMTSQELEKAINGSKIVICRSGYTTVMDLAKLSKNAFFIPTPGQFEQEYLAERFNTLKIVPSCSQENFNIDELKRVMNYKGLNMEYKTPNTSNLFRLF</sequence>
<evidence type="ECO:0000313" key="2">
    <source>
        <dbReference type="EMBL" id="APX99268.1"/>
    </source>
</evidence>
<protein>
    <submittedName>
        <fullName evidence="2">Glycosyltransferase</fullName>
    </submittedName>
</protein>